<protein>
    <submittedName>
        <fullName evidence="2">Uncharacterized protein</fullName>
    </submittedName>
</protein>
<evidence type="ECO:0000256" key="1">
    <source>
        <dbReference type="SAM" id="MobiDB-lite"/>
    </source>
</evidence>
<accession>A0AAD8RT69</accession>
<organism evidence="2 3">
    <name type="scientific">Lolium multiflorum</name>
    <name type="common">Italian ryegrass</name>
    <name type="synonym">Lolium perenne subsp. multiflorum</name>
    <dbReference type="NCBI Taxonomy" id="4521"/>
    <lineage>
        <taxon>Eukaryota</taxon>
        <taxon>Viridiplantae</taxon>
        <taxon>Streptophyta</taxon>
        <taxon>Embryophyta</taxon>
        <taxon>Tracheophyta</taxon>
        <taxon>Spermatophyta</taxon>
        <taxon>Magnoliopsida</taxon>
        <taxon>Liliopsida</taxon>
        <taxon>Poales</taxon>
        <taxon>Poaceae</taxon>
        <taxon>BOP clade</taxon>
        <taxon>Pooideae</taxon>
        <taxon>Poodae</taxon>
        <taxon>Poeae</taxon>
        <taxon>Poeae Chloroplast Group 2 (Poeae type)</taxon>
        <taxon>Loliodinae</taxon>
        <taxon>Loliinae</taxon>
        <taxon>Lolium</taxon>
    </lineage>
</organism>
<dbReference type="Proteomes" id="UP001231189">
    <property type="component" value="Unassembled WGS sequence"/>
</dbReference>
<feature type="region of interest" description="Disordered" evidence="1">
    <location>
        <begin position="107"/>
        <end position="159"/>
    </location>
</feature>
<sequence length="248" mass="26358">MAQAEDEVSELKTALADLATFVRSGLQQVQTEINASIAKVHDQTSTNIAKLQETADRVLRSVQAVEEWQPEVNANLTALQSTVEGLGTRVSNLEASPSRMAPTTLGPGGHGVAQQHQGATSRTPSVHERTLANGSYFSTKLPEHRKDQRGPQPTRGWPARLGLARAALPPAASSTFRRRLAYIKPLASKTLTGSHDTRKVPEPPSSQAKIGGQESRSGTLPERGSAPEGFSIDTAAISTAIFITAALP</sequence>
<name>A0AAD8RT69_LOLMU</name>
<dbReference type="EMBL" id="JAUUTY010000005">
    <property type="protein sequence ID" value="KAK1630699.1"/>
    <property type="molecule type" value="Genomic_DNA"/>
</dbReference>
<reference evidence="2" key="1">
    <citation type="submission" date="2023-07" db="EMBL/GenBank/DDBJ databases">
        <title>A chromosome-level genome assembly of Lolium multiflorum.</title>
        <authorList>
            <person name="Chen Y."/>
            <person name="Copetti D."/>
            <person name="Kolliker R."/>
            <person name="Studer B."/>
        </authorList>
    </citation>
    <scope>NUCLEOTIDE SEQUENCE</scope>
    <source>
        <strain evidence="2">02402/16</strain>
        <tissue evidence="2">Leaf</tissue>
    </source>
</reference>
<evidence type="ECO:0000313" key="3">
    <source>
        <dbReference type="Proteomes" id="UP001231189"/>
    </source>
</evidence>
<proteinExistence type="predicted"/>
<keyword evidence="3" id="KW-1185">Reference proteome</keyword>
<comment type="caution">
    <text evidence="2">The sequence shown here is derived from an EMBL/GenBank/DDBJ whole genome shotgun (WGS) entry which is preliminary data.</text>
</comment>
<dbReference type="AlphaFoldDB" id="A0AAD8RT69"/>
<gene>
    <name evidence="2" type="ORF">QYE76_005014</name>
</gene>
<evidence type="ECO:0000313" key="2">
    <source>
        <dbReference type="EMBL" id="KAK1630699.1"/>
    </source>
</evidence>
<feature type="region of interest" description="Disordered" evidence="1">
    <location>
        <begin position="192"/>
        <end position="230"/>
    </location>
</feature>